<evidence type="ECO:0000259" key="5">
    <source>
        <dbReference type="PROSITE" id="PS51720"/>
    </source>
</evidence>
<dbReference type="Proteomes" id="UP000823674">
    <property type="component" value="Chromosome A03"/>
</dbReference>
<keyword evidence="7" id="KW-1185">Reference proteome</keyword>
<evidence type="ECO:0000256" key="4">
    <source>
        <dbReference type="SAM" id="MobiDB-lite"/>
    </source>
</evidence>
<gene>
    <name evidence="6" type="primary">A03p002080.1_BraROA</name>
    <name evidence="6" type="ORF">IGI04_008929</name>
</gene>
<dbReference type="InterPro" id="IPR006703">
    <property type="entry name" value="G_AIG1"/>
</dbReference>
<dbReference type="InterPro" id="IPR036691">
    <property type="entry name" value="Endo/exonu/phosph_ase_sf"/>
</dbReference>
<dbReference type="InterPro" id="IPR000300">
    <property type="entry name" value="IPPc"/>
</dbReference>
<evidence type="ECO:0000256" key="3">
    <source>
        <dbReference type="ARBA" id="ARBA00022801"/>
    </source>
</evidence>
<dbReference type="SMART" id="SM00128">
    <property type="entry name" value="IPPc"/>
    <property type="match status" value="1"/>
</dbReference>
<feature type="compositionally biased region" description="Acidic residues" evidence="4">
    <location>
        <begin position="485"/>
        <end position="504"/>
    </location>
</feature>
<dbReference type="Pfam" id="PF04548">
    <property type="entry name" value="AIG1"/>
    <property type="match status" value="1"/>
</dbReference>
<keyword evidence="3" id="KW-0378">Hydrolase</keyword>
<dbReference type="SUPFAM" id="SSF52540">
    <property type="entry name" value="P-loop containing nucleoside triphosphate hydrolases"/>
    <property type="match status" value="1"/>
</dbReference>
<dbReference type="EMBL" id="JADBGQ010000003">
    <property type="protein sequence ID" value="KAG5402810.1"/>
    <property type="molecule type" value="Genomic_DNA"/>
</dbReference>
<dbReference type="InterPro" id="IPR045849">
    <property type="entry name" value="IP5P_plant"/>
</dbReference>
<evidence type="ECO:0000313" key="6">
    <source>
        <dbReference type="EMBL" id="KAG5402810.1"/>
    </source>
</evidence>
<protein>
    <recommendedName>
        <fullName evidence="5">AIG1-type G domain-containing protein</fullName>
    </recommendedName>
</protein>
<organism evidence="6 7">
    <name type="scientific">Brassica rapa subsp. trilocularis</name>
    <dbReference type="NCBI Taxonomy" id="1813537"/>
    <lineage>
        <taxon>Eukaryota</taxon>
        <taxon>Viridiplantae</taxon>
        <taxon>Streptophyta</taxon>
        <taxon>Embryophyta</taxon>
        <taxon>Tracheophyta</taxon>
        <taxon>Spermatophyta</taxon>
        <taxon>Magnoliopsida</taxon>
        <taxon>eudicotyledons</taxon>
        <taxon>Gunneridae</taxon>
        <taxon>Pentapetalae</taxon>
        <taxon>rosids</taxon>
        <taxon>malvids</taxon>
        <taxon>Brassicales</taxon>
        <taxon>Brassicaceae</taxon>
        <taxon>Brassiceae</taxon>
        <taxon>Brassica</taxon>
    </lineage>
</organism>
<feature type="domain" description="AIG1-type G" evidence="5">
    <location>
        <begin position="36"/>
        <end position="260"/>
    </location>
</feature>
<dbReference type="PANTHER" id="PTHR45666">
    <property type="entry name" value="TYPE IV INOSITOL POLYPHOSPHATE 5-PHOSPHATASE 9"/>
    <property type="match status" value="1"/>
</dbReference>
<dbReference type="Gene3D" id="3.60.10.10">
    <property type="entry name" value="Endonuclease/exonuclease/phosphatase"/>
    <property type="match status" value="2"/>
</dbReference>
<dbReference type="SUPFAM" id="SSF56219">
    <property type="entry name" value="DNase I-like"/>
    <property type="match status" value="2"/>
</dbReference>
<evidence type="ECO:0000256" key="2">
    <source>
        <dbReference type="ARBA" id="ARBA00022741"/>
    </source>
</evidence>
<feature type="region of interest" description="Disordered" evidence="4">
    <location>
        <begin position="484"/>
        <end position="509"/>
    </location>
</feature>
<dbReference type="NCBIfam" id="TIGR00991">
    <property type="entry name" value="3a0901s02IAP34"/>
    <property type="match status" value="1"/>
</dbReference>
<accession>A0ABQ7MVT8</accession>
<evidence type="ECO:0000256" key="1">
    <source>
        <dbReference type="ARBA" id="ARBA00010768"/>
    </source>
</evidence>
<keyword evidence="2" id="KW-0547">Nucleotide-binding</keyword>
<dbReference type="InterPro" id="IPR027417">
    <property type="entry name" value="P-loop_NTPase"/>
</dbReference>
<sequence>MAALLMSREWIGIQQFPSAAQSKLLEILEKFKEEDVSSLTVLVMGKGGVGKSSTVNSVIGERAAAVSTFQSEGLRPTLVSRSRSGFTVNIIDTPGLIEGGYVNDQAVNLIKGFLLNKTIDVLLYVDRLDVYRVDDLDRQVVAAITDAFGKEIWKKSALVLSHAQFSPPDGLNYDLFVSRRSDALLKLIRGAAQLKKQDMQGSLIPVILVENSGRCHKNESDEKILPDGTSWIPNLFNTITEISFNGNKSIHVDKKLVEGPNPNERGKRLIPLIFAFQYLLVMKPLVRFIKSDVSRESKPAWEMRDSESQSEIVVESLLSSSNFRSSMPAQQPQSLRVFVATWNVGGKSPHSGLDLDSLFHVHSEFDIYVLGFQEIVPLNAGNVLVLGDNEPAAKWLSMINQSLNKSSSSSSSGGRFVPKPPAFGAGSMFFVKPSLKKISENFRTGCRRKLKICNCSSFSEEISRKYGRESCFRCPESLVNQTELFSDDDEEEEDDEDDEDEDEEGGGKVASIVSNQMMMKYGLVASKQMVGIFLTVWIRKELIQHVTHLRISCVSRGIMGCLGNKGCIAVSLQLYKTSFCFICSHLASGEREGDERRRNSDVIEILKNTSFPRICRTSFTRVPHRITKHDRVIWLGDLNYRIALSYSETKSLLDKNAWDTLLNKDQLKIERDAGRVFKGWHEGKIFFAPTYKYSYNSDAYAGDTTKEKKNKRRTPAWYSVTGFSGMVMESGSSRMFAASRDSPITGRYAPCLSSTLRFARVEPELGDNSLHQLLKDILVDTKKATPF</sequence>
<reference evidence="6 7" key="1">
    <citation type="submission" date="2021-03" db="EMBL/GenBank/DDBJ databases">
        <authorList>
            <person name="King G.J."/>
            <person name="Bancroft I."/>
            <person name="Baten A."/>
            <person name="Bloomfield J."/>
            <person name="Borpatragohain P."/>
            <person name="He Z."/>
            <person name="Irish N."/>
            <person name="Irwin J."/>
            <person name="Liu K."/>
            <person name="Mauleon R.P."/>
            <person name="Moore J."/>
            <person name="Morris R."/>
            <person name="Ostergaard L."/>
            <person name="Wang B."/>
            <person name="Wells R."/>
        </authorList>
    </citation>
    <scope>NUCLEOTIDE SEQUENCE [LARGE SCALE GENOMIC DNA]</scope>
    <source>
        <strain evidence="6">R-o-18</strain>
        <tissue evidence="6">Leaf</tissue>
    </source>
</reference>
<name>A0ABQ7MVT8_BRACM</name>
<dbReference type="InterPro" id="IPR005688">
    <property type="entry name" value="Toc34"/>
</dbReference>
<dbReference type="PANTHER" id="PTHR45666:SF20">
    <property type="entry name" value="TYPE I INOSITOL POLYPHOSPHATE 5-PHOSPHATASE 10"/>
    <property type="match status" value="1"/>
</dbReference>
<dbReference type="Pfam" id="PF22669">
    <property type="entry name" value="Exo_endo_phos2"/>
    <property type="match status" value="1"/>
</dbReference>
<proteinExistence type="inferred from homology"/>
<comment type="caution">
    <text evidence="6">The sequence shown here is derived from an EMBL/GenBank/DDBJ whole genome shotgun (WGS) entry which is preliminary data.</text>
</comment>
<dbReference type="CDD" id="cd01853">
    <property type="entry name" value="Toc34_like"/>
    <property type="match status" value="1"/>
</dbReference>
<dbReference type="Gene3D" id="3.40.50.300">
    <property type="entry name" value="P-loop containing nucleotide triphosphate hydrolases"/>
    <property type="match status" value="1"/>
</dbReference>
<dbReference type="PROSITE" id="PS51720">
    <property type="entry name" value="G_AIG1"/>
    <property type="match status" value="1"/>
</dbReference>
<evidence type="ECO:0000313" key="7">
    <source>
        <dbReference type="Proteomes" id="UP000823674"/>
    </source>
</evidence>
<comment type="similarity">
    <text evidence="1">Belongs to the inositol polyphosphate 5-phosphatase family.</text>
</comment>